<evidence type="ECO:0000313" key="6">
    <source>
        <dbReference type="Proteomes" id="UP001202922"/>
    </source>
</evidence>
<evidence type="ECO:0000256" key="4">
    <source>
        <dbReference type="RuleBase" id="RU003690"/>
    </source>
</evidence>
<proteinExistence type="inferred from homology"/>
<dbReference type="PRINTS" id="PR00131">
    <property type="entry name" value="GLHYDRLASE1"/>
</dbReference>
<comment type="similarity">
    <text evidence="1 4">Belongs to the glycosyl hydrolase 1 family.</text>
</comment>
<protein>
    <submittedName>
        <fullName evidence="5">Family 1 glycosylhydrolase</fullName>
    </submittedName>
</protein>
<evidence type="ECO:0000256" key="1">
    <source>
        <dbReference type="ARBA" id="ARBA00010838"/>
    </source>
</evidence>
<gene>
    <name evidence="5" type="ORF">L0M17_20795</name>
</gene>
<dbReference type="InterPro" id="IPR001360">
    <property type="entry name" value="Glyco_hydro_1"/>
</dbReference>
<dbReference type="PANTHER" id="PTHR10353:SF36">
    <property type="entry name" value="LP05116P"/>
    <property type="match status" value="1"/>
</dbReference>
<sequence length="509" mass="57430">MNLRLDCEFGTAFAPENFFFGVANAPYLSEGGYNTPAGPQNNYGYFERDGRVPVSGAATRFWSEYKQHIELAASLGLNAFRMGLDWSRVQPATTLAPAKPPAWDPRALDRYADMISCVRSHRMQPIVTLHHFTHPAWLGESIWLGDEGPDLLVDYELRVVEEVNDRLSEAGVEVMDHFITFNELNLVPLIYFVGPLRSTSAPDQASLAPAYDNILSRHIRIYDGLHDLFARKGWPTPRVGFGTASAIEYEHDRLFLDIARLRSSGVRRERTGEWLARQREAWDTRMDALARAKLTDEQYAAYRQQRQLAAAAIRPEMLTKTLEALYASDRDEKLDYLSVNVYEPLGPAKSEGDPRKRPKWWEFDVDTDVYHTFIHAYNDGNTGLPLYLGENSLALRQAPGAPAQPRPDGWNRERYLKAYLMVAVRALAEGVPIHGYLYWSLTDDFEWEAGYEPRLGLYGYDYGTGTIAETDALGEPAGPVYAELIAALRSGDKARIATTFTERYAGRVG</sequence>
<organism evidence="5 6">
    <name type="scientific">Sinomonas terrae</name>
    <dbReference type="NCBI Taxonomy" id="2908838"/>
    <lineage>
        <taxon>Bacteria</taxon>
        <taxon>Bacillati</taxon>
        <taxon>Actinomycetota</taxon>
        <taxon>Actinomycetes</taxon>
        <taxon>Micrococcales</taxon>
        <taxon>Micrococcaceae</taxon>
        <taxon>Sinomonas</taxon>
    </lineage>
</organism>
<accession>A0ABS9U6Q2</accession>
<evidence type="ECO:0000256" key="2">
    <source>
        <dbReference type="ARBA" id="ARBA00022801"/>
    </source>
</evidence>
<dbReference type="RefSeq" id="WP_241056536.1">
    <property type="nucleotide sequence ID" value="NZ_JAKZBV010000002.1"/>
</dbReference>
<comment type="caution">
    <text evidence="5">The sequence shown here is derived from an EMBL/GenBank/DDBJ whole genome shotgun (WGS) entry which is preliminary data.</text>
</comment>
<reference evidence="5 6" key="1">
    <citation type="submission" date="2022-03" db="EMBL/GenBank/DDBJ databases">
        <title>Sinomonas sp. isolated from a soil.</title>
        <authorList>
            <person name="Han J."/>
            <person name="Kim D.-U."/>
        </authorList>
    </citation>
    <scope>NUCLEOTIDE SEQUENCE [LARGE SCALE GENOMIC DNA]</scope>
    <source>
        <strain evidence="5 6">5-5</strain>
    </source>
</reference>
<keyword evidence="6" id="KW-1185">Reference proteome</keyword>
<evidence type="ECO:0000256" key="3">
    <source>
        <dbReference type="ARBA" id="ARBA00023295"/>
    </source>
</evidence>
<dbReference type="EMBL" id="JAKZBV010000002">
    <property type="protein sequence ID" value="MCH6472370.1"/>
    <property type="molecule type" value="Genomic_DNA"/>
</dbReference>
<evidence type="ECO:0000313" key="5">
    <source>
        <dbReference type="EMBL" id="MCH6472370.1"/>
    </source>
</evidence>
<dbReference type="Pfam" id="PF00232">
    <property type="entry name" value="Glyco_hydro_1"/>
    <property type="match status" value="1"/>
</dbReference>
<keyword evidence="3" id="KW-0326">Glycosidase</keyword>
<dbReference type="Gene3D" id="3.20.20.80">
    <property type="entry name" value="Glycosidases"/>
    <property type="match status" value="2"/>
</dbReference>
<dbReference type="PANTHER" id="PTHR10353">
    <property type="entry name" value="GLYCOSYL HYDROLASE"/>
    <property type="match status" value="1"/>
</dbReference>
<keyword evidence="2" id="KW-0378">Hydrolase</keyword>
<dbReference type="InterPro" id="IPR017853">
    <property type="entry name" value="GH"/>
</dbReference>
<name>A0ABS9U6Q2_9MICC</name>
<dbReference type="SUPFAM" id="SSF51445">
    <property type="entry name" value="(Trans)glycosidases"/>
    <property type="match status" value="1"/>
</dbReference>
<dbReference type="Proteomes" id="UP001202922">
    <property type="component" value="Unassembled WGS sequence"/>
</dbReference>